<dbReference type="EMBL" id="CP029289">
    <property type="protein sequence ID" value="AWR94087.1"/>
    <property type="molecule type" value="Genomic_DNA"/>
</dbReference>
<reference evidence="2 3" key="1">
    <citation type="submission" date="2018-05" db="EMBL/GenBank/DDBJ databases">
        <title>Complete Genome Sequences of Extremely Thermoacidophilic, Metal-Mobilizing Type-Strain Members of the Archaeal Family Sulfolobaceae: Acidianus brierleyi DSM-1651T, Acidianus sulfidivorans DSM-18786T, Metallosphaera hakonensis DSM-7519T, and Metallosphaera prunae DSM-10039T.</title>
        <authorList>
            <person name="Counts J.A."/>
            <person name="Kelly R.M."/>
        </authorList>
    </citation>
    <scope>NUCLEOTIDE SEQUENCE [LARGE SCALE GENOMIC DNA]</scope>
    <source>
        <strain evidence="2 3">DSM 1651</strain>
    </source>
</reference>
<keyword evidence="1" id="KW-0812">Transmembrane</keyword>
<evidence type="ECO:0000313" key="3">
    <source>
        <dbReference type="Proteomes" id="UP000248044"/>
    </source>
</evidence>
<feature type="transmembrane region" description="Helical" evidence="1">
    <location>
        <begin position="6"/>
        <end position="26"/>
    </location>
</feature>
<proteinExistence type="predicted"/>
<sequence length="208" mass="24189">MIKYLLGGILMIIVMLGSLDFLYYVFQSDIYSTEYVENNLILRDYVHYNPSMLYYNGNYYNFYTINSSIPVSLEDIVSTNGIPLIQINDYTNCYWNVTKIPSYEEKTLLYAKIGNTQGYVIGESPLKPLIVNEKLNVWSSGNEVYVTAKNCGNIPVYYQYIIITGVEFCCIIVCNQSFWYYNWVSDYVSINSWFFPGIVILLRHPLLI</sequence>
<evidence type="ECO:0000256" key="1">
    <source>
        <dbReference type="SAM" id="Phobius"/>
    </source>
</evidence>
<keyword evidence="3" id="KW-1185">Reference proteome</keyword>
<organism evidence="2 3">
    <name type="scientific">Acidianus brierleyi</name>
    <dbReference type="NCBI Taxonomy" id="41673"/>
    <lineage>
        <taxon>Archaea</taxon>
        <taxon>Thermoproteota</taxon>
        <taxon>Thermoprotei</taxon>
        <taxon>Sulfolobales</taxon>
        <taxon>Sulfolobaceae</taxon>
        <taxon>Acidianus</taxon>
    </lineage>
</organism>
<dbReference type="AlphaFoldDB" id="A0A2U9IDH3"/>
<gene>
    <name evidence="2" type="ORF">DFR85_05225</name>
</gene>
<evidence type="ECO:0000313" key="2">
    <source>
        <dbReference type="EMBL" id="AWR94087.1"/>
    </source>
</evidence>
<feature type="transmembrane region" description="Helical" evidence="1">
    <location>
        <begin position="187"/>
        <end position="206"/>
    </location>
</feature>
<dbReference type="KEGG" id="abri:DFR85_05225"/>
<accession>A0A2U9IDH3</accession>
<keyword evidence="1" id="KW-0472">Membrane</keyword>
<feature type="transmembrane region" description="Helical" evidence="1">
    <location>
        <begin position="157"/>
        <end position="181"/>
    </location>
</feature>
<name>A0A2U9IDH3_9CREN</name>
<keyword evidence="1" id="KW-1133">Transmembrane helix</keyword>
<protein>
    <submittedName>
        <fullName evidence="2">Uncharacterized protein</fullName>
    </submittedName>
</protein>
<dbReference type="Proteomes" id="UP000248044">
    <property type="component" value="Chromosome"/>
</dbReference>